<proteinExistence type="predicted"/>
<organism evidence="1">
    <name type="scientific">marine sediment metagenome</name>
    <dbReference type="NCBI Taxonomy" id="412755"/>
    <lineage>
        <taxon>unclassified sequences</taxon>
        <taxon>metagenomes</taxon>
        <taxon>ecological metagenomes</taxon>
    </lineage>
</organism>
<accession>X0ZWV3</accession>
<evidence type="ECO:0000313" key="1">
    <source>
        <dbReference type="EMBL" id="GAG73989.1"/>
    </source>
</evidence>
<reference evidence="1" key="1">
    <citation type="journal article" date="2014" name="Front. Microbiol.">
        <title>High frequency of phylogenetically diverse reductive dehalogenase-homologous genes in deep subseafloor sedimentary metagenomes.</title>
        <authorList>
            <person name="Kawai M."/>
            <person name="Futagami T."/>
            <person name="Toyoda A."/>
            <person name="Takaki Y."/>
            <person name="Nishi S."/>
            <person name="Hori S."/>
            <person name="Arai W."/>
            <person name="Tsubouchi T."/>
            <person name="Morono Y."/>
            <person name="Uchiyama I."/>
            <person name="Ito T."/>
            <person name="Fujiyama A."/>
            <person name="Inagaki F."/>
            <person name="Takami H."/>
        </authorList>
    </citation>
    <scope>NUCLEOTIDE SEQUENCE</scope>
    <source>
        <strain evidence="1">Expedition CK06-06</strain>
    </source>
</reference>
<sequence>CQETEKNTLSGVARIDLGWSQPGELDPCTGTAGSYILFP</sequence>
<dbReference type="AlphaFoldDB" id="X0ZWV3"/>
<feature type="non-terminal residue" evidence="1">
    <location>
        <position position="1"/>
    </location>
</feature>
<dbReference type="EMBL" id="BART01001927">
    <property type="protein sequence ID" value="GAG73989.1"/>
    <property type="molecule type" value="Genomic_DNA"/>
</dbReference>
<gene>
    <name evidence="1" type="ORF">S01H4_06308</name>
</gene>
<comment type="caution">
    <text evidence="1">The sequence shown here is derived from an EMBL/GenBank/DDBJ whole genome shotgun (WGS) entry which is preliminary data.</text>
</comment>
<name>X0ZWV3_9ZZZZ</name>
<protein>
    <submittedName>
        <fullName evidence="1">Uncharacterized protein</fullName>
    </submittedName>
</protein>